<organism evidence="1">
    <name type="scientific">Thermodesulfovibrio autotrophicus</name>
    <dbReference type="NCBI Taxonomy" id="3118333"/>
    <lineage>
        <taxon>Bacteria</taxon>
        <taxon>Pseudomonadati</taxon>
        <taxon>Nitrospirota</taxon>
        <taxon>Thermodesulfovibrionia</taxon>
        <taxon>Thermodesulfovibrionales</taxon>
        <taxon>Thermodesulfovibrionaceae</taxon>
        <taxon>Thermodesulfovibrio</taxon>
    </lineage>
</organism>
<name>A0AAU8GWN6_9BACT</name>
<proteinExistence type="predicted"/>
<accession>A0AAU8GWN6</accession>
<evidence type="ECO:0000313" key="1">
    <source>
        <dbReference type="EMBL" id="XCH46948.1"/>
    </source>
</evidence>
<sequence>MEKETFISKIEEERLKAEKGSLTEKLSEIADFVKEKYGANIWFVEIMGKRHSYIAGHKEESFLPAEVIYLSERYAVVSNEWEKIKEKEAVVNLCKVTVSE</sequence>
<evidence type="ECO:0008006" key="2">
    <source>
        <dbReference type="Google" id="ProtNLM"/>
    </source>
</evidence>
<dbReference type="AlphaFoldDB" id="A0AAU8GWN6"/>
<reference evidence="1" key="1">
    <citation type="submission" date="2024-01" db="EMBL/GenBank/DDBJ databases">
        <title>The first autotrophic representatives of the genus Thermodesulfovibrio.</title>
        <authorList>
            <person name="Maltseva A.I."/>
            <person name="Elcheninov A.G."/>
            <person name="Kublanov I.V."/>
            <person name="Lebedinsky A.V."/>
            <person name="Frolov E.N."/>
        </authorList>
    </citation>
    <scope>NUCLEOTIDE SEQUENCE</scope>
    <source>
        <strain evidence="1">3907-1M</strain>
    </source>
</reference>
<protein>
    <recommendedName>
        <fullName evidence="2">DUF5678 domain-containing protein</fullName>
    </recommendedName>
</protein>
<gene>
    <name evidence="1" type="ORF">V4D30_01395</name>
</gene>
<dbReference type="KEGG" id="taut:V4D30_01395"/>
<dbReference type="EMBL" id="CP144373">
    <property type="protein sequence ID" value="XCH46948.1"/>
    <property type="molecule type" value="Genomic_DNA"/>
</dbReference>
<dbReference type="RefSeq" id="WP_353684474.1">
    <property type="nucleotide sequence ID" value="NZ_CP144373.1"/>
</dbReference>